<organism evidence="1 2">
    <name type="scientific">Frondihabitans cladoniiphilus</name>
    <dbReference type="NCBI Taxonomy" id="715785"/>
    <lineage>
        <taxon>Bacteria</taxon>
        <taxon>Bacillati</taxon>
        <taxon>Actinomycetota</taxon>
        <taxon>Actinomycetes</taxon>
        <taxon>Micrococcales</taxon>
        <taxon>Microbacteriaceae</taxon>
        <taxon>Frondihabitans</taxon>
    </lineage>
</organism>
<dbReference type="PANTHER" id="PTHR28255">
    <property type="match status" value="1"/>
</dbReference>
<dbReference type="SUPFAM" id="SSF143744">
    <property type="entry name" value="GlcG-like"/>
    <property type="match status" value="1"/>
</dbReference>
<keyword evidence="2" id="KW-1185">Reference proteome</keyword>
<dbReference type="RefSeq" id="WP_345377350.1">
    <property type="nucleotide sequence ID" value="NZ_BAABLM010000012.1"/>
</dbReference>
<dbReference type="InterPro" id="IPR010371">
    <property type="entry name" value="YBR137W-like"/>
</dbReference>
<dbReference type="PANTHER" id="PTHR28255:SF1">
    <property type="entry name" value="UPF0303 PROTEIN YBR137W"/>
    <property type="match status" value="1"/>
</dbReference>
<comment type="caution">
    <text evidence="1">The sequence shown here is derived from an EMBL/GenBank/DDBJ whole genome shotgun (WGS) entry which is preliminary data.</text>
</comment>
<dbReference type="Pfam" id="PF03928">
    <property type="entry name" value="HbpS-like"/>
    <property type="match status" value="1"/>
</dbReference>
<evidence type="ECO:0000313" key="2">
    <source>
        <dbReference type="Proteomes" id="UP001501295"/>
    </source>
</evidence>
<evidence type="ECO:0000313" key="1">
    <source>
        <dbReference type="EMBL" id="GAA4686329.1"/>
    </source>
</evidence>
<proteinExistence type="predicted"/>
<reference evidence="2" key="1">
    <citation type="journal article" date="2019" name="Int. J. Syst. Evol. Microbiol.">
        <title>The Global Catalogue of Microorganisms (GCM) 10K type strain sequencing project: providing services to taxonomists for standard genome sequencing and annotation.</title>
        <authorList>
            <consortium name="The Broad Institute Genomics Platform"/>
            <consortium name="The Broad Institute Genome Sequencing Center for Infectious Disease"/>
            <person name="Wu L."/>
            <person name="Ma J."/>
        </authorList>
    </citation>
    <scope>NUCLEOTIDE SEQUENCE [LARGE SCALE GENOMIC DNA]</scope>
    <source>
        <strain evidence="2">JCM 18956</strain>
    </source>
</reference>
<dbReference type="Proteomes" id="UP001501295">
    <property type="component" value="Unassembled WGS sequence"/>
</dbReference>
<dbReference type="InterPro" id="IPR038084">
    <property type="entry name" value="PduO/GlcC-like_sf"/>
</dbReference>
<dbReference type="Gene3D" id="3.30.450.150">
    <property type="entry name" value="Haem-degrading domain"/>
    <property type="match status" value="1"/>
</dbReference>
<name>A0ABP8WEF0_9MICO</name>
<dbReference type="EMBL" id="BAABLM010000012">
    <property type="protein sequence ID" value="GAA4686329.1"/>
    <property type="molecule type" value="Genomic_DNA"/>
</dbReference>
<gene>
    <name evidence="1" type="ORF">GCM10025780_36190</name>
</gene>
<accession>A0ABP8WEF0</accession>
<sequence length="165" mass="17907">MPILDAPDILSALSEQDNRLRFARFEHDDALAVGTRIIELARSREQTISTSVWLGEQLVFQAALAGTSADNDSWMNRKVATVRHFDTASLSIMKRLEAYGVTDPATHRGVDRFAYAFNGGAVPIRIGATQVGVVVASGVDDYVEHDLVVEALDEHLASARGAAEL</sequence>
<dbReference type="InterPro" id="IPR005624">
    <property type="entry name" value="PduO/GlcC-like"/>
</dbReference>
<protein>
    <submittedName>
        <fullName evidence="1">Heme-degrading domain-containing protein</fullName>
    </submittedName>
</protein>